<protein>
    <recommendedName>
        <fullName evidence="5">Calcium-binding protein</fullName>
    </recommendedName>
</protein>
<comment type="caution">
    <text evidence="3">The sequence shown here is derived from an EMBL/GenBank/DDBJ whole genome shotgun (WGS) entry which is preliminary data.</text>
</comment>
<gene>
    <name evidence="3" type="ORF">GL284_15530</name>
</gene>
<proteinExistence type="predicted"/>
<evidence type="ECO:0000256" key="1">
    <source>
        <dbReference type="ARBA" id="ARBA00004613"/>
    </source>
</evidence>
<evidence type="ECO:0000313" key="3">
    <source>
        <dbReference type="EMBL" id="MTH65682.1"/>
    </source>
</evidence>
<accession>A0A6L6J2R7</accession>
<name>A0A6L6J2R7_9RHOB</name>
<keyword evidence="4" id="KW-1185">Reference proteome</keyword>
<reference evidence="3 4" key="1">
    <citation type="submission" date="2019-11" db="EMBL/GenBank/DDBJ databases">
        <authorList>
            <person name="Dong K."/>
        </authorList>
    </citation>
    <scope>NUCLEOTIDE SEQUENCE [LARGE SCALE GENOMIC DNA]</scope>
    <source>
        <strain evidence="3 4">DK608</strain>
    </source>
</reference>
<dbReference type="PANTHER" id="PTHR38340">
    <property type="entry name" value="S-LAYER PROTEIN"/>
    <property type="match status" value="1"/>
</dbReference>
<evidence type="ECO:0008006" key="5">
    <source>
        <dbReference type="Google" id="ProtNLM"/>
    </source>
</evidence>
<dbReference type="InterPro" id="IPR001343">
    <property type="entry name" value="Hemolysn_Ca-bd"/>
</dbReference>
<dbReference type="Proteomes" id="UP000478740">
    <property type="component" value="Unassembled WGS sequence"/>
</dbReference>
<dbReference type="AlphaFoldDB" id="A0A6L6J2R7"/>
<dbReference type="GO" id="GO:0005576">
    <property type="term" value="C:extracellular region"/>
    <property type="evidence" value="ECO:0007669"/>
    <property type="project" value="UniProtKB-SubCell"/>
</dbReference>
<organism evidence="3 4">
    <name type="scientific">Paracoccus shanxieyensis</name>
    <dbReference type="NCBI Taxonomy" id="2675752"/>
    <lineage>
        <taxon>Bacteria</taxon>
        <taxon>Pseudomonadati</taxon>
        <taxon>Pseudomonadota</taxon>
        <taxon>Alphaproteobacteria</taxon>
        <taxon>Rhodobacterales</taxon>
        <taxon>Paracoccaceae</taxon>
        <taxon>Paracoccus</taxon>
    </lineage>
</organism>
<evidence type="ECO:0000256" key="2">
    <source>
        <dbReference type="ARBA" id="ARBA00022525"/>
    </source>
</evidence>
<dbReference type="PROSITE" id="PS00330">
    <property type="entry name" value="HEMOLYSIN_CALCIUM"/>
    <property type="match status" value="1"/>
</dbReference>
<dbReference type="InterPro" id="IPR050557">
    <property type="entry name" value="RTX_toxin/Mannuronan_C5-epim"/>
</dbReference>
<dbReference type="EMBL" id="WMII01000015">
    <property type="protein sequence ID" value="MTH65682.1"/>
    <property type="molecule type" value="Genomic_DNA"/>
</dbReference>
<dbReference type="SUPFAM" id="SSF51120">
    <property type="entry name" value="beta-Roll"/>
    <property type="match status" value="6"/>
</dbReference>
<dbReference type="Pfam" id="PF00353">
    <property type="entry name" value="HemolysinCabind"/>
    <property type="match status" value="8"/>
</dbReference>
<dbReference type="InterPro" id="IPR018511">
    <property type="entry name" value="Hemolysin-typ_Ca-bd_CS"/>
</dbReference>
<dbReference type="PANTHER" id="PTHR38340:SF1">
    <property type="entry name" value="S-LAYER PROTEIN"/>
    <property type="match status" value="1"/>
</dbReference>
<comment type="subcellular location">
    <subcellularLocation>
        <location evidence="1">Secreted</location>
    </subcellularLocation>
</comment>
<dbReference type="Gene3D" id="2.150.10.10">
    <property type="entry name" value="Serralysin-like metalloprotease, C-terminal"/>
    <property type="match status" value="4"/>
</dbReference>
<dbReference type="InterPro" id="IPR011049">
    <property type="entry name" value="Serralysin-like_metalloprot_C"/>
</dbReference>
<dbReference type="PRINTS" id="PR00313">
    <property type="entry name" value="CABNDNGRPT"/>
</dbReference>
<dbReference type="GO" id="GO:0005509">
    <property type="term" value="F:calcium ion binding"/>
    <property type="evidence" value="ECO:0007669"/>
    <property type="project" value="InterPro"/>
</dbReference>
<evidence type="ECO:0000313" key="4">
    <source>
        <dbReference type="Proteomes" id="UP000478740"/>
    </source>
</evidence>
<dbReference type="RefSeq" id="WP_155045556.1">
    <property type="nucleotide sequence ID" value="NZ_WMIH01000015.1"/>
</dbReference>
<sequence length="845" mass="87407">MPSPTTPLLPSTIGLVEGQSRDLLLSFQGLQNHMVTWSYSIAFDGSAANTDLQPLSESGWFDVASVTPQDRSITINIAALRDYIREPTETASLIVQLGGDAQFSDGSQRQVVSIEIADFNLTMGGPGNDTLIGTNDPEMLIGGAGNDTYDLSYGDVVIEEADGGIDTVLTPNRGFEWSSSPVRFYFYRMPENVENVIDRMSGSVELIGNDLDNHMVGGRGYVDGGRGADTMIGGGNFTRFIVDNPGDVVIVEPGGYETVESSVSFTLGPNIKDLELTGTADITGTGNAENNLITGNSGNNTLDGGLGFDTLLGGAGDDVLIVDHIWDEVSGGAGYDTVRSSVSYSLTDVEVGILTGRANIDITGGAIANRLVGNAGANRIDGSMGADTMEGGGGHDTYVVDDAGDVVIELGGAGRDTVEASVNYTLGANVEDLTLTGTASLTATGNASGNWIRGNTAANLIDGGRGADTMEGGAGADVYIVDNARDVITELAGGGVDTVRTSVSYRAAANVENVVLTGTANINATGTIYANLLVGNAGNNVLDSMRRWEGEPNEDTLIGGAGNDTYYSYHRLNSIVEEANGGVDTLHFIYSYGSVSYTIPQNVEHFVYHGTSINLTGNALNNRITGGTQSDTLDGGLGADTMTGGGGINDYYVDNLGDRVIGGDGHDVVHSSVNFTMTAGVDWLYLGGTANRGQGNDLDNYISGGSNAVLDARGGNDTVYGGVGADTISGGLGDDSLSGGDGADRFVFRSASESAAGSGDVILDFDASEGDRIDLRSIDADATRAGNQAFRLIGDAGFSGRGGELRTETQGGSTIVTADLDGDAIADFRLELRGAPALSAADFFL</sequence>
<keyword evidence="2" id="KW-0964">Secreted</keyword>